<feature type="region of interest" description="Disordered" evidence="6">
    <location>
        <begin position="225"/>
        <end position="247"/>
    </location>
</feature>
<evidence type="ECO:0000256" key="7">
    <source>
        <dbReference type="SAM" id="Phobius"/>
    </source>
</evidence>
<feature type="compositionally biased region" description="Basic and acidic residues" evidence="6">
    <location>
        <begin position="231"/>
        <end position="247"/>
    </location>
</feature>
<evidence type="ECO:0000259" key="9">
    <source>
        <dbReference type="Pfam" id="PF09430"/>
    </source>
</evidence>
<name>A0A194WSV6_MOLSC</name>
<organism evidence="10 11">
    <name type="scientific">Mollisia scopiformis</name>
    <name type="common">Conifer needle endophyte fungus</name>
    <name type="synonym">Phialocephala scopiformis</name>
    <dbReference type="NCBI Taxonomy" id="149040"/>
    <lineage>
        <taxon>Eukaryota</taxon>
        <taxon>Fungi</taxon>
        <taxon>Dikarya</taxon>
        <taxon>Ascomycota</taxon>
        <taxon>Pezizomycotina</taxon>
        <taxon>Leotiomycetes</taxon>
        <taxon>Helotiales</taxon>
        <taxon>Mollisiaceae</taxon>
        <taxon>Mollisia</taxon>
    </lineage>
</organism>
<protein>
    <recommendedName>
        <fullName evidence="9">ER membrane protein complex subunit 7 beta-sandwich domain-containing protein</fullName>
    </recommendedName>
</protein>
<dbReference type="PANTHER" id="PTHR13605">
    <property type="entry name" value="ER MEMBRANE PROTEIN COMPLEX SUBUNIT 7"/>
    <property type="match status" value="1"/>
</dbReference>
<evidence type="ECO:0000256" key="8">
    <source>
        <dbReference type="SAM" id="SignalP"/>
    </source>
</evidence>
<keyword evidence="5 7" id="KW-0472">Membrane</keyword>
<evidence type="ECO:0000256" key="5">
    <source>
        <dbReference type="ARBA" id="ARBA00023136"/>
    </source>
</evidence>
<dbReference type="EMBL" id="KQ947427">
    <property type="protein sequence ID" value="KUJ11038.1"/>
    <property type="molecule type" value="Genomic_DNA"/>
</dbReference>
<dbReference type="InterPro" id="IPR019008">
    <property type="entry name" value="Beta_sandwich_EMC7"/>
</dbReference>
<dbReference type="InterPro" id="IPR039163">
    <property type="entry name" value="EMC7"/>
</dbReference>
<dbReference type="STRING" id="149040.A0A194WSV6"/>
<evidence type="ECO:0000313" key="10">
    <source>
        <dbReference type="EMBL" id="KUJ11038.1"/>
    </source>
</evidence>
<evidence type="ECO:0000256" key="1">
    <source>
        <dbReference type="ARBA" id="ARBA00004167"/>
    </source>
</evidence>
<evidence type="ECO:0000256" key="3">
    <source>
        <dbReference type="ARBA" id="ARBA00022729"/>
    </source>
</evidence>
<dbReference type="Proteomes" id="UP000070700">
    <property type="component" value="Unassembled WGS sequence"/>
</dbReference>
<dbReference type="KEGG" id="psco:LY89DRAFT_710240"/>
<dbReference type="RefSeq" id="XP_018065393.1">
    <property type="nucleotide sequence ID" value="XM_018217813.1"/>
</dbReference>
<proteinExistence type="predicted"/>
<dbReference type="AlphaFoldDB" id="A0A194WSV6"/>
<dbReference type="Pfam" id="PF09430">
    <property type="entry name" value="EMC7_beta-sandw"/>
    <property type="match status" value="1"/>
</dbReference>
<feature type="signal peptide" evidence="8">
    <location>
        <begin position="1"/>
        <end position="17"/>
    </location>
</feature>
<dbReference type="GO" id="GO:0072546">
    <property type="term" value="C:EMC complex"/>
    <property type="evidence" value="ECO:0007669"/>
    <property type="project" value="TreeGrafter"/>
</dbReference>
<dbReference type="PANTHER" id="PTHR13605:SF4">
    <property type="entry name" value="ER MEMBRANE PROTEIN COMPLEX SUBUNIT 7"/>
    <property type="match status" value="1"/>
</dbReference>
<keyword evidence="11" id="KW-1185">Reference proteome</keyword>
<dbReference type="InParanoid" id="A0A194WSV6"/>
<gene>
    <name evidence="10" type="ORF">LY89DRAFT_710240</name>
</gene>
<evidence type="ECO:0000313" key="11">
    <source>
        <dbReference type="Proteomes" id="UP000070700"/>
    </source>
</evidence>
<dbReference type="OrthoDB" id="27095at2759"/>
<reference evidence="10 11" key="1">
    <citation type="submission" date="2015-10" db="EMBL/GenBank/DDBJ databases">
        <title>Full genome of DAOMC 229536 Phialocephala scopiformis, a fungal endophyte of spruce producing the potent anti-insectan compound rugulosin.</title>
        <authorList>
            <consortium name="DOE Joint Genome Institute"/>
            <person name="Walker A.K."/>
            <person name="Frasz S.L."/>
            <person name="Seifert K.A."/>
            <person name="Miller J.D."/>
            <person name="Mondo S.J."/>
            <person name="Labutti K."/>
            <person name="Lipzen A."/>
            <person name="Dockter R."/>
            <person name="Kennedy M."/>
            <person name="Grigoriev I.V."/>
            <person name="Spatafora J.W."/>
        </authorList>
    </citation>
    <scope>NUCLEOTIDE SEQUENCE [LARGE SCALE GENOMIC DNA]</scope>
    <source>
        <strain evidence="10 11">CBS 120377</strain>
    </source>
</reference>
<keyword evidence="2 7" id="KW-0812">Transmembrane</keyword>
<evidence type="ECO:0000256" key="4">
    <source>
        <dbReference type="ARBA" id="ARBA00022989"/>
    </source>
</evidence>
<sequence>MHLSPLSALLLLPAALATHLRISVPSTPLLQQPSTLPPSTHATLITLSHHYSAPLTVSNAFEFRNVSSGSYLLDVHCHTHFFAPLRVDVHEGLKLKSDGSGVDDIAEVMAWGTFRGNEWGNKGEAVVVKEVEGKVGVWGFEVPARVVKDYYIERAGFSPLSLLQNPMILIAGFSMILVFGMPYIMDNMDPEMKAEFEERQKSSPLSGGAQANPLQSFDPAAWLAGAPSAGTKEKRDDRAPAERGVTR</sequence>
<keyword evidence="4 7" id="KW-1133">Transmembrane helix</keyword>
<keyword evidence="3 8" id="KW-0732">Signal</keyword>
<feature type="chain" id="PRO_5008267482" description="ER membrane protein complex subunit 7 beta-sandwich domain-containing protein" evidence="8">
    <location>
        <begin position="18"/>
        <end position="247"/>
    </location>
</feature>
<evidence type="ECO:0000256" key="2">
    <source>
        <dbReference type="ARBA" id="ARBA00022692"/>
    </source>
</evidence>
<dbReference type="GeneID" id="28827539"/>
<evidence type="ECO:0000256" key="6">
    <source>
        <dbReference type="SAM" id="MobiDB-lite"/>
    </source>
</evidence>
<feature type="region of interest" description="Disordered" evidence="6">
    <location>
        <begin position="195"/>
        <end position="214"/>
    </location>
</feature>
<comment type="subcellular location">
    <subcellularLocation>
        <location evidence="1">Membrane</location>
        <topology evidence="1">Single-pass membrane protein</topology>
    </subcellularLocation>
</comment>
<feature type="transmembrane region" description="Helical" evidence="7">
    <location>
        <begin position="167"/>
        <end position="185"/>
    </location>
</feature>
<accession>A0A194WSV6</accession>
<feature type="domain" description="ER membrane protein complex subunit 7 beta-sandwich" evidence="9">
    <location>
        <begin position="32"/>
        <end position="170"/>
    </location>
</feature>